<dbReference type="Pfam" id="PF03721">
    <property type="entry name" value="UDPG_MGDP_dh_N"/>
    <property type="match status" value="1"/>
</dbReference>
<dbReference type="InterPro" id="IPR036291">
    <property type="entry name" value="NAD(P)-bd_dom_sf"/>
</dbReference>
<accession>A0ABX5NXI7</accession>
<comment type="pathway">
    <text evidence="1">Nucleotide-sugar biosynthesis; UDP-alpha-D-glucuronate biosynthesis; UDP-alpha-D-glucuronate from UDP-alpha-D-glucose: step 1/1.</text>
</comment>
<dbReference type="PIRSF" id="PIRSF000124">
    <property type="entry name" value="UDPglc_GDPman_dh"/>
    <property type="match status" value="1"/>
</dbReference>
<evidence type="ECO:0000259" key="8">
    <source>
        <dbReference type="SMART" id="SM00984"/>
    </source>
</evidence>
<dbReference type="InterPro" id="IPR036220">
    <property type="entry name" value="UDP-Glc/GDP-Man_DH_C_sf"/>
</dbReference>
<organism evidence="9 10">
    <name type="scientific">Rhizobium wuzhouense</name>
    <dbReference type="NCBI Taxonomy" id="1986026"/>
    <lineage>
        <taxon>Bacteria</taxon>
        <taxon>Pseudomonadati</taxon>
        <taxon>Pseudomonadota</taxon>
        <taxon>Alphaproteobacteria</taxon>
        <taxon>Hyphomicrobiales</taxon>
        <taxon>Rhizobiaceae</taxon>
        <taxon>Rhizobium/Agrobacterium group</taxon>
        <taxon>Rhizobium</taxon>
    </lineage>
</organism>
<dbReference type="EC" id="1.1.1.22" evidence="3 7"/>
<dbReference type="InterPro" id="IPR028357">
    <property type="entry name" value="UDPglc_DH_bac"/>
</dbReference>
<dbReference type="InterPro" id="IPR017476">
    <property type="entry name" value="UDP-Glc/GDP-Man"/>
</dbReference>
<feature type="domain" description="UDP-glucose/GDP-mannose dehydrogenase C-terminal" evidence="8">
    <location>
        <begin position="300"/>
        <end position="387"/>
    </location>
</feature>
<dbReference type="InterPro" id="IPR008927">
    <property type="entry name" value="6-PGluconate_DH-like_C_sf"/>
</dbReference>
<keyword evidence="5 7" id="KW-0520">NAD</keyword>
<keyword evidence="10" id="KW-1185">Reference proteome</keyword>
<reference evidence="9 10" key="1">
    <citation type="submission" date="2018-06" db="EMBL/GenBank/DDBJ databases">
        <title>Rhizobium wuzhouense sp. nov., isolated from roots of Oryza officinalis.</title>
        <authorList>
            <person name="Yuan T."/>
        </authorList>
    </citation>
    <scope>NUCLEOTIDE SEQUENCE [LARGE SCALE GENOMIC DNA]</scope>
    <source>
        <strain evidence="9 10">W44</strain>
    </source>
</reference>
<evidence type="ECO:0000313" key="9">
    <source>
        <dbReference type="EMBL" id="PYB77912.1"/>
    </source>
</evidence>
<dbReference type="SUPFAM" id="SSF51735">
    <property type="entry name" value="NAD(P)-binding Rossmann-fold domains"/>
    <property type="match status" value="1"/>
</dbReference>
<dbReference type="PIRSF" id="PIRSF500134">
    <property type="entry name" value="UDPglc_DH_bac"/>
    <property type="match status" value="1"/>
</dbReference>
<dbReference type="PANTHER" id="PTHR43750:SF2">
    <property type="entry name" value="UDP-GLUCOSE 6-DEHYDROGENASE"/>
    <property type="match status" value="1"/>
</dbReference>
<dbReference type="Pfam" id="PF00984">
    <property type="entry name" value="UDPG_MGDP_dh"/>
    <property type="match status" value="1"/>
</dbReference>
<dbReference type="SUPFAM" id="SSF52413">
    <property type="entry name" value="UDP-glucose/GDP-mannose dehydrogenase C-terminal domain"/>
    <property type="match status" value="1"/>
</dbReference>
<evidence type="ECO:0000256" key="1">
    <source>
        <dbReference type="ARBA" id="ARBA00004701"/>
    </source>
</evidence>
<dbReference type="RefSeq" id="WP_110789541.1">
    <property type="nucleotide sequence ID" value="NZ_QJRY01000001.1"/>
</dbReference>
<dbReference type="SMART" id="SM00984">
    <property type="entry name" value="UDPG_MGDP_dh_C"/>
    <property type="match status" value="1"/>
</dbReference>
<protein>
    <recommendedName>
        <fullName evidence="3 7">UDP-glucose 6-dehydrogenase</fullName>
        <ecNumber evidence="3 7">1.1.1.22</ecNumber>
    </recommendedName>
</protein>
<dbReference type="SUPFAM" id="SSF48179">
    <property type="entry name" value="6-phosphogluconate dehydrogenase C-terminal domain-like"/>
    <property type="match status" value="1"/>
</dbReference>
<dbReference type="NCBIfam" id="TIGR03026">
    <property type="entry name" value="NDP-sugDHase"/>
    <property type="match status" value="1"/>
</dbReference>
<name>A0ABX5NXI7_9HYPH</name>
<sequence length="388" mass="42395">MKITVVGTGYVGFSLAILLARHHTVIALDVSGERVDSINRRRSPIADDDITMLLQDASIALRATLNAHEAFAEADFIIVATPTDYDLSSNAFDTSSVDSVVASALHWNKCATVVIKSTIPIGHTRKLSELHRTDRIIFSPEFLREGKSLYDNLYPSRIVVGSKSAAAVSFANLLKACALVPEVPVYFTGPDEAEAVKLFANSYLAMRVAFFNELDNFAIVNQLSSAEMIRAVGADPRIGMSYNNPSFGYGGYCLPKDTRQLMASYGELPQALISATIKSNEVRCAILVDDIARRSPGVIGVFRTIMKSGSDNHRSSAVFNVIEGLRAKGMQMLIYEPTVTSSTLCGVSVEVDIERFKNICDLIICNRMDPLLEDVASKVYSRDVFGEN</sequence>
<dbReference type="PANTHER" id="PTHR43750">
    <property type="entry name" value="UDP-GLUCOSE 6-DEHYDROGENASE TUAD"/>
    <property type="match status" value="1"/>
</dbReference>
<evidence type="ECO:0000256" key="5">
    <source>
        <dbReference type="ARBA" id="ARBA00023027"/>
    </source>
</evidence>
<keyword evidence="4 7" id="KW-0560">Oxidoreductase</keyword>
<dbReference type="Proteomes" id="UP000247536">
    <property type="component" value="Unassembled WGS sequence"/>
</dbReference>
<proteinExistence type="inferred from homology"/>
<evidence type="ECO:0000256" key="3">
    <source>
        <dbReference type="ARBA" id="ARBA00012954"/>
    </source>
</evidence>
<dbReference type="Gene3D" id="3.40.50.720">
    <property type="entry name" value="NAD(P)-binding Rossmann-like Domain"/>
    <property type="match status" value="2"/>
</dbReference>
<evidence type="ECO:0000256" key="2">
    <source>
        <dbReference type="ARBA" id="ARBA00006601"/>
    </source>
</evidence>
<evidence type="ECO:0000256" key="6">
    <source>
        <dbReference type="ARBA" id="ARBA00047473"/>
    </source>
</evidence>
<evidence type="ECO:0000256" key="4">
    <source>
        <dbReference type="ARBA" id="ARBA00023002"/>
    </source>
</evidence>
<evidence type="ECO:0000313" key="10">
    <source>
        <dbReference type="Proteomes" id="UP000247536"/>
    </source>
</evidence>
<dbReference type="Gene3D" id="1.10.1040.10">
    <property type="entry name" value="N-(1-d-carboxylethyl)-l-norvaline Dehydrogenase, domain 2"/>
    <property type="match status" value="1"/>
</dbReference>
<dbReference type="InterPro" id="IPR014027">
    <property type="entry name" value="UDP-Glc/GDP-Man_DH_C"/>
</dbReference>
<dbReference type="EMBL" id="QJRY01000001">
    <property type="protein sequence ID" value="PYB77912.1"/>
    <property type="molecule type" value="Genomic_DNA"/>
</dbReference>
<dbReference type="InterPro" id="IPR014026">
    <property type="entry name" value="UDP-Glc/GDP-Man_DH_dimer"/>
</dbReference>
<comment type="catalytic activity">
    <reaction evidence="6 7">
        <text>UDP-alpha-D-glucose + 2 NAD(+) + H2O = UDP-alpha-D-glucuronate + 2 NADH + 3 H(+)</text>
        <dbReference type="Rhea" id="RHEA:23596"/>
        <dbReference type="ChEBI" id="CHEBI:15377"/>
        <dbReference type="ChEBI" id="CHEBI:15378"/>
        <dbReference type="ChEBI" id="CHEBI:57540"/>
        <dbReference type="ChEBI" id="CHEBI:57945"/>
        <dbReference type="ChEBI" id="CHEBI:58052"/>
        <dbReference type="ChEBI" id="CHEBI:58885"/>
        <dbReference type="EC" id="1.1.1.22"/>
    </reaction>
</comment>
<dbReference type="InterPro" id="IPR001732">
    <property type="entry name" value="UDP-Glc/GDP-Man_DH_N"/>
</dbReference>
<dbReference type="InterPro" id="IPR013328">
    <property type="entry name" value="6PGD_dom2"/>
</dbReference>
<gene>
    <name evidence="9" type="ORF">DMY87_01660</name>
</gene>
<comment type="caution">
    <text evidence="9">The sequence shown here is derived from an EMBL/GenBank/DDBJ whole genome shotgun (WGS) entry which is preliminary data.</text>
</comment>
<evidence type="ECO:0000256" key="7">
    <source>
        <dbReference type="PIRNR" id="PIRNR000124"/>
    </source>
</evidence>
<comment type="similarity">
    <text evidence="2 7">Belongs to the UDP-glucose/GDP-mannose dehydrogenase family.</text>
</comment>